<protein>
    <submittedName>
        <fullName evidence="3">Uncharacterized protein</fullName>
    </submittedName>
</protein>
<accession>A0A1F7WVA1</accession>
<evidence type="ECO:0000313" key="4">
    <source>
        <dbReference type="Proteomes" id="UP000178735"/>
    </source>
</evidence>
<dbReference type="Gene3D" id="1.25.40.10">
    <property type="entry name" value="Tetratricopeptide repeat domain"/>
    <property type="match status" value="1"/>
</dbReference>
<dbReference type="STRING" id="1817813.A2008_10345"/>
<dbReference type="EMBL" id="MGFH01000052">
    <property type="protein sequence ID" value="OGM06754.1"/>
    <property type="molecule type" value="Genomic_DNA"/>
</dbReference>
<dbReference type="PANTHER" id="PTHR30289:SF1">
    <property type="entry name" value="PEBP (PHOSPHATIDYLETHANOLAMINE-BINDING PROTEIN) FAMILY PROTEIN"/>
    <property type="match status" value="1"/>
</dbReference>
<feature type="chain" id="PRO_5009533602" evidence="2">
    <location>
        <begin position="23"/>
        <end position="2568"/>
    </location>
</feature>
<evidence type="ECO:0000256" key="2">
    <source>
        <dbReference type="SAM" id="SignalP"/>
    </source>
</evidence>
<evidence type="ECO:0000256" key="1">
    <source>
        <dbReference type="SAM" id="Coils"/>
    </source>
</evidence>
<dbReference type="InterPro" id="IPR005247">
    <property type="entry name" value="YbhB_YbcL/LppC-like"/>
</dbReference>
<dbReference type="InterPro" id="IPR036610">
    <property type="entry name" value="PEBP-like_sf"/>
</dbReference>
<feature type="signal peptide" evidence="2">
    <location>
        <begin position="1"/>
        <end position="22"/>
    </location>
</feature>
<dbReference type="Gene3D" id="3.90.280.10">
    <property type="entry name" value="PEBP-like"/>
    <property type="match status" value="1"/>
</dbReference>
<keyword evidence="2" id="KW-0732">Signal</keyword>
<keyword evidence="1" id="KW-0175">Coiled coil</keyword>
<dbReference type="InterPro" id="IPR011990">
    <property type="entry name" value="TPR-like_helical_dom_sf"/>
</dbReference>
<dbReference type="Pfam" id="PF01161">
    <property type="entry name" value="PBP"/>
    <property type="match status" value="1"/>
</dbReference>
<dbReference type="NCBIfam" id="TIGR00481">
    <property type="entry name" value="YbhB/YbcL family Raf kinase inhibitor-like protein"/>
    <property type="match status" value="1"/>
</dbReference>
<comment type="caution">
    <text evidence="3">The sequence shown here is derived from an EMBL/GenBank/DDBJ whole genome shotgun (WGS) entry which is preliminary data.</text>
</comment>
<dbReference type="CDD" id="cd00865">
    <property type="entry name" value="PEBP_bact_arch"/>
    <property type="match status" value="1"/>
</dbReference>
<gene>
    <name evidence="3" type="ORF">A2008_10345</name>
</gene>
<organism evidence="3 4">
    <name type="scientific">Candidatus Wallbacteria bacterium GWC2_49_35</name>
    <dbReference type="NCBI Taxonomy" id="1817813"/>
    <lineage>
        <taxon>Bacteria</taxon>
        <taxon>Candidatus Walliibacteriota</taxon>
    </lineage>
</organism>
<dbReference type="SUPFAM" id="SSF49777">
    <property type="entry name" value="PEBP-like"/>
    <property type="match status" value="1"/>
</dbReference>
<evidence type="ECO:0000313" key="3">
    <source>
        <dbReference type="EMBL" id="OGM06754.1"/>
    </source>
</evidence>
<reference evidence="3 4" key="1">
    <citation type="journal article" date="2016" name="Nat. Commun.">
        <title>Thousands of microbial genomes shed light on interconnected biogeochemical processes in an aquifer system.</title>
        <authorList>
            <person name="Anantharaman K."/>
            <person name="Brown C.T."/>
            <person name="Hug L.A."/>
            <person name="Sharon I."/>
            <person name="Castelle C.J."/>
            <person name="Probst A.J."/>
            <person name="Thomas B.C."/>
            <person name="Singh A."/>
            <person name="Wilkins M.J."/>
            <person name="Karaoz U."/>
            <person name="Brodie E.L."/>
            <person name="Williams K.H."/>
            <person name="Hubbard S.S."/>
            <person name="Banfield J.F."/>
        </authorList>
    </citation>
    <scope>NUCLEOTIDE SEQUENCE [LARGE SCALE GENOMIC DNA]</scope>
</reference>
<feature type="coiled-coil region" evidence="1">
    <location>
        <begin position="547"/>
        <end position="574"/>
    </location>
</feature>
<dbReference type="PANTHER" id="PTHR30289">
    <property type="entry name" value="UNCHARACTERIZED PROTEIN YBCL-RELATED"/>
    <property type="match status" value="1"/>
</dbReference>
<proteinExistence type="predicted"/>
<dbReference type="InterPro" id="IPR008914">
    <property type="entry name" value="PEBP"/>
</dbReference>
<sequence>MRNRLLIAIMLIVMMFATTAFAQTSQTITLKSGFNFASFTTAISITPQQLLTLNSNIEDVYLYSAAAGSFLSVKDGTLTSLAAGKGYIVKNSSGTETSVTVSGTAISTIGSITLKSGFNLIGFSKVPTTAVTFSSLMASYSTIKGLYKWSPAAGAFLQVVRDASGTVTLLDGSDPTFKAGESYFFNVTADTTVNYDGTSIVVGASPVDPTAKAAEITGTINSAAGMAELGLNYQTSGEAFDVTLVDSDGNAVPSISLDAAETNPKVVNDGQSYSFKVKDFTKAYKVIAKAKVTANKMVSVFVGKVKADEKITNRDVTPISTAISMIYADPTKEASAFKADEELKKADANFQKRIAPYVSDLETKRQALLKDGVYDTPEKLERAYKDAVVGSLDPNEIAVIKEGLDAVIGKLEAQLTMLEKLKDALALIATSGQRQNETNVKSAQGQLSTIITATENVTAEQEVNTDAKISYGLVCSDLGDIFNNSVNNTTTASSARSLMAAYQIMSDETNTLAEAEYKKGYDMVKNITIPETDTTSGRDKSLAAAILKNASVLAKNDNAKLDEAKQKADVLISKFESEGTLEVVLPTGEVINKDKILEKKGDALINAGRPSEAVEVFEDITESKVKNFGLGRAFLGLNDIENAYKNLKDSVKTVVKSDKGAELRMNDEQKFPKVNEALFAFAAVVDKLKNAPATDTALTAVKNRLITLEQSATTDAEKILVDTNVTVGKIIKTIKPATNFFAVGKKLVIDNPTQQNFGQQFVDLTESTDSVKLAFNNAMKLLFNANKIIDAARVLTTLEEKQKLIYAGTTATGTVEAPAADTALKLLEGADTAFEAIFDNPAVVNQLKGDARYHMGLVLLSQYRALRQIDLENKELLGLAKEIFLEIREKIAEAHYAHLSFAIVEMIRTIEDIEKKTEGVIAEAGGLLEAADAIMKRAMSFYHGREYKIAIEQFQKAFDKFEEVYNSTDVKITVKMKEAALYYGAFCLHYKFRLLTVKDDIVKVKLLERLKLFRLKFPESNFVNSVRDILNELESGIALQNAGEVGVNSFIDSKPRPGAEFNKALSLIEKLRLYYKNNFSTMEIEMAFSSVEVALKAIVDDLSLDAKYVGNITSETDLKSLRAMAKFQRAIMYMERYVMHKFKDVNYKNIALKLFSELITEFPEQGFIEEAKRFVLQLQNEGQIVDQFVEGRPIFANIFYSPRVIDLASNMLREVNIAIDIKVPDTTAVNLLSEVKVELKRFGNPVYLDDAAQTAVTVTLTKNATNQNKWEGKLNLGANIAAGVYDAIVNATTTSGIKAEAIFPVVVKGATELARIKFVEILTGPSLKVVTDGTDSVVYVSVMQPNVVSSMFDNKLTPVADVPAHIKLEAVTGETGKFLLDITKNLSSLKAGNYIFLFKMISAASADLEASLNNPVHMLQFPFFIKQEIDLSLKATLEPVYRNILTNFNDLSKTGAERIAAYEKMFVLENFTMNAAKRLAWIKLMDSLDSLKVSVVDDPFVEYDPNVAGRVVVRVPWKIEGKYKIDMLNGLFLADGTVLLPPGKTGFALQNFFIKTDHYFVKTLDGTSWGLTLHDAAVINANEVVVAPTDKKPAITKIGGIAVPTDGTAAKLGEMTVNPFAVIEGTNLNALTGERRVIKVHNPKLMVPVFLCDNGSTDWTDTSIKFSTAPLKGVTGASKIELFDSKYGSILAIPVEFTASTIVFTPKVIVRELVSGTNISNPFGLIRPFEIDRTKDLVVKGDMLLPASGTFSLKYFKAAVDSTTTGSFVEIGKSGSTNWTNYEITIAAASLPAVADLPDYKATSLVIWDDTANAPASSQMLVLFRGAAAPAVTMAIDTVNTQSAANVVTLLPPSDGTTTMTPLVITGRNLKHPNKMRADFMFFIDNAVEVVPIAFNDAAGWGSDSISVMLDWAKLAGKTNLVAVLVIFDEMQRLEVTARVRVKFTSSVLPQPTFIRTIKGVNDATNEVKLYQDSWGATPPATELPTNVNIIYNTVPMVHMIGDSFGVYLTGAQIKFRTALKEYMFPVKQLDWMDTTVHAAVDAAVATELAGKIGILSIVDAAGAIISNRLFVKFVQSTTPLPVTFALVSPSFAANGTIPVEFSGIGANVSPELRWTGAPTGTVSYALVCEDPTDASNPYIHWVIYGMPGTFTGLAKAVPQGATPLVNNATLKQLATYNDKIGYDGPNPPTGEVHVYNFKLYALKAAPGPLVTGMTALRLFITNNVIGAPAVLNGVFAIDATTVPVTAKYLNLKTAPTSVPAAPSFQAGTPSTQTFDPALHQIKIYDQISGTTYPVNGDPTNAASYTGQIPIDGVPKIIIQEIIEKVSGNVLARNIVGKCPLISEIPANVTALELQNPPIDIKTTTASMLAFEKLGNNVPNLPVFDFANMTPLSDGVISKLMQSTDTTSFMTELNKAIGGTGVVDNIILARQGVKDAQAGVTQLRDAAAQIPETAPEPYITQRSNLLAAATLLEGCMAKVKNALNLVPASNIPNPAAATELLIAYVNVLKALPTLTQLGVSIPDGTIPPSITLPGANGATNTVNASTTAADISSFMRAIPSQVTEFQSK</sequence>
<name>A0A1F7WVA1_9BACT</name>
<dbReference type="Proteomes" id="UP000178735">
    <property type="component" value="Unassembled WGS sequence"/>
</dbReference>